<gene>
    <name evidence="1" type="ORF">AK812_SmicGene46544</name>
</gene>
<evidence type="ECO:0000313" key="1">
    <source>
        <dbReference type="EMBL" id="OLP74035.1"/>
    </source>
</evidence>
<sequence length="64" mass="6892">DLHAASGASEPAGTAEVAAQALQDMVSQQLEWLQAVVAGRITLQRAEEVLNMRSSLVELLLLYK</sequence>
<feature type="non-terminal residue" evidence="1">
    <location>
        <position position="1"/>
    </location>
</feature>
<proteinExistence type="predicted"/>
<organism evidence="1 2">
    <name type="scientific">Symbiodinium microadriaticum</name>
    <name type="common">Dinoflagellate</name>
    <name type="synonym">Zooxanthella microadriatica</name>
    <dbReference type="NCBI Taxonomy" id="2951"/>
    <lineage>
        <taxon>Eukaryota</taxon>
        <taxon>Sar</taxon>
        <taxon>Alveolata</taxon>
        <taxon>Dinophyceae</taxon>
        <taxon>Suessiales</taxon>
        <taxon>Symbiodiniaceae</taxon>
        <taxon>Symbiodinium</taxon>
    </lineage>
</organism>
<comment type="caution">
    <text evidence="1">The sequence shown here is derived from an EMBL/GenBank/DDBJ whole genome shotgun (WGS) entry which is preliminary data.</text>
</comment>
<reference evidence="1 2" key="1">
    <citation type="submission" date="2016-02" db="EMBL/GenBank/DDBJ databases">
        <title>Genome analysis of coral dinoflagellate symbionts highlights evolutionary adaptations to a symbiotic lifestyle.</title>
        <authorList>
            <person name="Aranda M."/>
            <person name="Li Y."/>
            <person name="Liew Y.J."/>
            <person name="Baumgarten S."/>
            <person name="Simakov O."/>
            <person name="Wilson M."/>
            <person name="Piel J."/>
            <person name="Ashoor H."/>
            <person name="Bougouffa S."/>
            <person name="Bajic V.B."/>
            <person name="Ryu T."/>
            <person name="Ravasi T."/>
            <person name="Bayer T."/>
            <person name="Micklem G."/>
            <person name="Kim H."/>
            <person name="Bhak J."/>
            <person name="Lajeunesse T.C."/>
            <person name="Voolstra C.R."/>
        </authorList>
    </citation>
    <scope>NUCLEOTIDE SEQUENCE [LARGE SCALE GENOMIC DNA]</scope>
    <source>
        <strain evidence="1 2">CCMP2467</strain>
    </source>
</reference>
<dbReference type="EMBL" id="LSRX01004353">
    <property type="protein sequence ID" value="OLP74035.1"/>
    <property type="molecule type" value="Genomic_DNA"/>
</dbReference>
<feature type="non-terminal residue" evidence="1">
    <location>
        <position position="64"/>
    </location>
</feature>
<accession>A0A1Q9BTN8</accession>
<dbReference type="AlphaFoldDB" id="A0A1Q9BTN8"/>
<name>A0A1Q9BTN8_SYMMI</name>
<dbReference type="Proteomes" id="UP000186817">
    <property type="component" value="Unassembled WGS sequence"/>
</dbReference>
<evidence type="ECO:0000313" key="2">
    <source>
        <dbReference type="Proteomes" id="UP000186817"/>
    </source>
</evidence>
<protein>
    <submittedName>
        <fullName evidence="1">Uncharacterized protein</fullName>
    </submittedName>
</protein>
<keyword evidence="2" id="KW-1185">Reference proteome</keyword>